<dbReference type="SUPFAM" id="SSF48452">
    <property type="entry name" value="TPR-like"/>
    <property type="match status" value="1"/>
</dbReference>
<dbReference type="OrthoDB" id="1859199at2759"/>
<organism evidence="3 4">
    <name type="scientific">Adiantum capillus-veneris</name>
    <name type="common">Maidenhair fern</name>
    <dbReference type="NCBI Taxonomy" id="13818"/>
    <lineage>
        <taxon>Eukaryota</taxon>
        <taxon>Viridiplantae</taxon>
        <taxon>Streptophyta</taxon>
        <taxon>Embryophyta</taxon>
        <taxon>Tracheophyta</taxon>
        <taxon>Polypodiopsida</taxon>
        <taxon>Polypodiidae</taxon>
        <taxon>Polypodiales</taxon>
        <taxon>Pteridineae</taxon>
        <taxon>Pteridaceae</taxon>
        <taxon>Vittarioideae</taxon>
        <taxon>Adiantum</taxon>
    </lineage>
</organism>
<evidence type="ECO:0000313" key="4">
    <source>
        <dbReference type="Proteomes" id="UP000886520"/>
    </source>
</evidence>
<comment type="caution">
    <text evidence="3">The sequence shown here is derived from an EMBL/GenBank/DDBJ whole genome shotgun (WGS) entry which is preliminary data.</text>
</comment>
<dbReference type="PROSITE" id="PS51375">
    <property type="entry name" value="PPR"/>
    <property type="match status" value="3"/>
</dbReference>
<dbReference type="InterPro" id="IPR002885">
    <property type="entry name" value="PPR_rpt"/>
</dbReference>
<gene>
    <name evidence="3" type="ORF">GOP47_0007897</name>
</gene>
<proteinExistence type="predicted"/>
<dbReference type="Proteomes" id="UP000886520">
    <property type="component" value="Chromosome 7"/>
</dbReference>
<evidence type="ECO:0000313" key="3">
    <source>
        <dbReference type="EMBL" id="KAI5078073.1"/>
    </source>
</evidence>
<evidence type="ECO:0008006" key="5">
    <source>
        <dbReference type="Google" id="ProtNLM"/>
    </source>
</evidence>
<name>A0A9D4V1S9_ADICA</name>
<feature type="repeat" description="PPR" evidence="2">
    <location>
        <begin position="201"/>
        <end position="235"/>
    </location>
</feature>
<protein>
    <recommendedName>
        <fullName evidence="5">Pentatricopeptide repeat-containing protein</fullName>
    </recommendedName>
</protein>
<evidence type="ECO:0000256" key="1">
    <source>
        <dbReference type="ARBA" id="ARBA00022737"/>
    </source>
</evidence>
<dbReference type="AlphaFoldDB" id="A0A9D4V1S9"/>
<feature type="non-terminal residue" evidence="3">
    <location>
        <position position="1"/>
    </location>
</feature>
<dbReference type="NCBIfam" id="TIGR00756">
    <property type="entry name" value="PPR"/>
    <property type="match status" value="2"/>
</dbReference>
<keyword evidence="1" id="KW-0677">Repeat</keyword>
<keyword evidence="4" id="KW-1185">Reference proteome</keyword>
<dbReference type="FunFam" id="1.25.40.10:FF:000158">
    <property type="entry name" value="pentatricopeptide repeat-containing protein At2g33680"/>
    <property type="match status" value="1"/>
</dbReference>
<reference evidence="3" key="1">
    <citation type="submission" date="2021-01" db="EMBL/GenBank/DDBJ databases">
        <title>Adiantum capillus-veneris genome.</title>
        <authorList>
            <person name="Fang Y."/>
            <person name="Liao Q."/>
        </authorList>
    </citation>
    <scope>NUCLEOTIDE SEQUENCE</scope>
    <source>
        <strain evidence="3">H3</strain>
        <tissue evidence="3">Leaf</tissue>
    </source>
</reference>
<dbReference type="Pfam" id="PF01535">
    <property type="entry name" value="PPR"/>
    <property type="match status" value="3"/>
</dbReference>
<feature type="repeat" description="PPR" evidence="2">
    <location>
        <begin position="236"/>
        <end position="270"/>
    </location>
</feature>
<dbReference type="GO" id="GO:0048731">
    <property type="term" value="P:system development"/>
    <property type="evidence" value="ECO:0007669"/>
    <property type="project" value="UniProtKB-ARBA"/>
</dbReference>
<dbReference type="InterPro" id="IPR046960">
    <property type="entry name" value="PPR_At4g14850-like_plant"/>
</dbReference>
<dbReference type="PANTHER" id="PTHR24015">
    <property type="entry name" value="OS07G0578800 PROTEIN-RELATED"/>
    <property type="match status" value="1"/>
</dbReference>
<dbReference type="Pfam" id="PF13041">
    <property type="entry name" value="PPR_2"/>
    <property type="match status" value="2"/>
</dbReference>
<feature type="repeat" description="PPR" evidence="2">
    <location>
        <begin position="302"/>
        <end position="336"/>
    </location>
</feature>
<dbReference type="InterPro" id="IPR011990">
    <property type="entry name" value="TPR-like_helical_dom_sf"/>
</dbReference>
<evidence type="ECO:0000256" key="2">
    <source>
        <dbReference type="PROSITE-ProRule" id="PRU00708"/>
    </source>
</evidence>
<dbReference type="Gene3D" id="1.25.40.10">
    <property type="entry name" value="Tetratricopeptide repeat domain"/>
    <property type="match status" value="3"/>
</dbReference>
<sequence length="484" mass="53373">RWVGQNVARSLCEQGRLEAALSLLRRSSTHLPPGDILCSLLQQCLVKKSLFIGRQAHALIVSSGCEPNYVLKNILIRMFSACGSLAEAKQVFFSAPSLDVYSWEALLSAYVNGGHPELAIDLYLRFRSSSPITANDHIYVAVLKACADATNFFQGMVIHNHVLHSNKLISLHLGSVLVDMYAKCGCVGEASTIFEGLSTRDLVLWNAMIAGYAQFGFHEEALGLFTSMQTKGVVPDIVTFASMFKACSSTQAIEEGKRAHALMLKTGCKSNLIIENTLIDMYARAGLLYEAKFVFQAISGQDVVSWTAMMNAYGHLQNWPMAILCFEEMRRKGGIRPDGAAFRCLFMACSHAGLVSEGRLYFEMMKDQYNIVPTEDHIICLTDLLARAGHLSEAEKLLLSTPSSQSETALTALLTACKVHGDVEIGRRCFDQAVKFNPSFGSFYALMSGIYADAQKWEQVQEIEDLRKQAGLLTVQERSRVVCA</sequence>
<dbReference type="FunFam" id="1.25.40.10:FF:000031">
    <property type="entry name" value="Pentatricopeptide repeat-containing protein mitochondrial"/>
    <property type="match status" value="1"/>
</dbReference>
<accession>A0A9D4V1S9</accession>
<dbReference type="GO" id="GO:0009451">
    <property type="term" value="P:RNA modification"/>
    <property type="evidence" value="ECO:0007669"/>
    <property type="project" value="InterPro"/>
</dbReference>
<dbReference type="EMBL" id="JABFUD020000007">
    <property type="protein sequence ID" value="KAI5078073.1"/>
    <property type="molecule type" value="Genomic_DNA"/>
</dbReference>
<dbReference type="GO" id="GO:0003723">
    <property type="term" value="F:RNA binding"/>
    <property type="evidence" value="ECO:0007669"/>
    <property type="project" value="InterPro"/>
</dbReference>
<dbReference type="PANTHER" id="PTHR24015:SF548">
    <property type="entry name" value="OS08G0340900 PROTEIN"/>
    <property type="match status" value="1"/>
</dbReference>